<gene>
    <name evidence="1" type="ORF">J07HQW2_00499</name>
</gene>
<sequence>MSESGTLSESEVRRVVREEVFGAICSILSVMF</sequence>
<name>U1NB26_9EURY</name>
<protein>
    <submittedName>
        <fullName evidence="1">Uncharacterized protein</fullName>
    </submittedName>
</protein>
<accession>U1NB26</accession>
<organism evidence="1 2">
    <name type="scientific">Haloquadratum walsbyi J07HQW2</name>
    <dbReference type="NCBI Taxonomy" id="1238425"/>
    <lineage>
        <taxon>Archaea</taxon>
        <taxon>Methanobacteriati</taxon>
        <taxon>Methanobacteriota</taxon>
        <taxon>Stenosarchaea group</taxon>
        <taxon>Halobacteria</taxon>
        <taxon>Halobacteriales</taxon>
        <taxon>Haloferacaceae</taxon>
        <taxon>Haloquadratum</taxon>
    </lineage>
</organism>
<evidence type="ECO:0000313" key="2">
    <source>
        <dbReference type="Proteomes" id="UP000030710"/>
    </source>
</evidence>
<evidence type="ECO:0000313" key="1">
    <source>
        <dbReference type="EMBL" id="ERG94065.1"/>
    </source>
</evidence>
<dbReference type="Proteomes" id="UP000030710">
    <property type="component" value="Unassembled WGS sequence"/>
</dbReference>
<reference evidence="1 2" key="1">
    <citation type="journal article" date="2013" name="PLoS ONE">
        <title>Assembly-driven community genomics of a hypersaline microbial ecosystem.</title>
        <authorList>
            <person name="Podell S."/>
            <person name="Ugalde J.A."/>
            <person name="Narasingarao P."/>
            <person name="Banfield J.F."/>
            <person name="Heidelberg K.B."/>
            <person name="Allen E.E."/>
        </authorList>
    </citation>
    <scope>NUCLEOTIDE SEQUENCE [LARGE SCALE GENOMIC DNA]</scope>
    <source>
        <strain evidence="2">J07HQW2</strain>
    </source>
</reference>
<dbReference type="AlphaFoldDB" id="U1NB26"/>
<dbReference type="EMBL" id="KE356561">
    <property type="protein sequence ID" value="ERG94065.1"/>
    <property type="molecule type" value="Genomic_DNA"/>
</dbReference>
<dbReference type="HOGENOM" id="CLU_3387457_0_0_2"/>
<proteinExistence type="predicted"/>